<dbReference type="EMBL" id="CP002048">
    <property type="protein sequence ID" value="ADI02081.1"/>
    <property type="molecule type" value="Genomic_DNA"/>
</dbReference>
<evidence type="ECO:0000256" key="1">
    <source>
        <dbReference type="ARBA" id="ARBA00003416"/>
    </source>
</evidence>
<evidence type="ECO:0008006" key="9">
    <source>
        <dbReference type="Google" id="ProtNLM"/>
    </source>
</evidence>
<sequence>MVTSMEFLWGAAGFILGGLAVWLWAGVRVRVAEGLLAETKQRLVEAEEDLRLTREQLDVERTARTRAETLLAESQKKIEEERKFLDEAAQKLADSFRSLAGEALRQNNQVFLDLARQNVEAIMARARGDLGQGRQAVESLVVSLRQALEQYEREIKEMEKARREAYGSLTRHLEELSQAQQLLQSEARKLVSALRTPRTRGRWGEITLQRVVEMVGMSPYCDFTSQFSVDSEDGRVRPDMVVHLPNGRLIIIDAKTPLEAYLDAVEVEEEEAKNKALQRHARAVRNHMQMLGSKDYQSRFKSSLDFVVMFLPGEPYFGAAVEQDPALIEDAFNRRVLLATPVTLVALLKAVAYSWQQKQASENAEQVIEAGRQLFERVCVFAEHLAGMRRGLISAVESFNQVVGSWQTRLLPAARRFQELGVTKNQRELKEIEDIETLPREVQPN</sequence>
<evidence type="ECO:0000256" key="3">
    <source>
        <dbReference type="ARBA" id="ARBA00023054"/>
    </source>
</evidence>
<keyword evidence="6" id="KW-0812">Transmembrane</keyword>
<dbReference type="AlphaFoldDB" id="D7CMZ6"/>
<organism evidence="7 8">
    <name type="scientific">Syntrophothermus lipocalidus (strain DSM 12680 / TGB-C1)</name>
    <dbReference type="NCBI Taxonomy" id="643648"/>
    <lineage>
        <taxon>Bacteria</taxon>
        <taxon>Bacillati</taxon>
        <taxon>Bacillota</taxon>
        <taxon>Clostridia</taxon>
        <taxon>Eubacteriales</taxon>
        <taxon>Syntrophomonadaceae</taxon>
        <taxon>Syntrophothermus</taxon>
    </lineage>
</organism>
<evidence type="ECO:0000256" key="4">
    <source>
        <dbReference type="ARBA" id="ARBA00023172"/>
    </source>
</evidence>
<feature type="transmembrane region" description="Helical" evidence="6">
    <location>
        <begin position="7"/>
        <end position="25"/>
    </location>
</feature>
<dbReference type="PANTHER" id="PTHR30563">
    <property type="entry name" value="DNA RECOMBINATION PROTEIN RMUC"/>
    <property type="match status" value="1"/>
</dbReference>
<dbReference type="InterPro" id="IPR003798">
    <property type="entry name" value="DNA_recombination_RmuC"/>
</dbReference>
<dbReference type="STRING" id="643648.Slip_1314"/>
<protein>
    <recommendedName>
        <fullName evidence="9">DNA recombination protein RmuC</fullName>
    </recommendedName>
</protein>
<dbReference type="OrthoDB" id="370725at2"/>
<dbReference type="PANTHER" id="PTHR30563:SF0">
    <property type="entry name" value="DNA RECOMBINATION PROTEIN RMUC"/>
    <property type="match status" value="1"/>
</dbReference>
<reference evidence="8" key="1">
    <citation type="journal article" date="2010" name="Stand. Genomic Sci.">
        <title>Complete genome sequence of Syntrophothermus lipocalidus type strain (TGB-C1T).</title>
        <authorList>
            <consortium name="US DOE Joint Genome Institute (JGI-PGF)"/>
            <person name="Djao O."/>
            <person name="Zhang X."/>
            <person name="Lucas S."/>
            <person name="Lapidus A."/>
            <person name="Glavina Del Rio T."/>
            <person name="Nolan M."/>
            <person name="Tice H."/>
            <person name="Cheng J."/>
            <person name="Han C."/>
            <person name="Tapia R."/>
            <person name="Goodwin L."/>
            <person name="Pitluck S."/>
            <person name="Liolios K."/>
            <person name="Ivanova N."/>
            <person name="Mavromatis K."/>
            <person name="Mikhailova N."/>
            <person name="Ovchinnikova G."/>
            <person name="Pati A."/>
            <person name="Brambilla E."/>
            <person name="Chen A."/>
            <person name="Palaniappan K."/>
            <person name="Land M."/>
            <person name="Hauser L."/>
            <person name="Chang Y."/>
            <person name="Jeffries C."/>
            <person name="Rohde M."/>
            <person name="Sikorski J."/>
            <person name="Spring S."/>
            <person name="Goker M."/>
            <person name="Detter J."/>
            <person name="Woyke T."/>
            <person name="Bristow J."/>
            <person name="Eisen J."/>
            <person name="Markowitz V."/>
            <person name="Hugenholtz P."/>
            <person name="Kyrpides N."/>
            <person name="Klenk H."/>
        </authorList>
    </citation>
    <scope>NUCLEOTIDE SEQUENCE [LARGE SCALE GENOMIC DNA]</scope>
    <source>
        <strain evidence="8">DSM 12680 / TGB-C1</strain>
    </source>
</reference>
<dbReference type="GO" id="GO:0006310">
    <property type="term" value="P:DNA recombination"/>
    <property type="evidence" value="ECO:0007669"/>
    <property type="project" value="UniProtKB-KW"/>
</dbReference>
<dbReference type="RefSeq" id="WP_013175483.1">
    <property type="nucleotide sequence ID" value="NC_014220.1"/>
</dbReference>
<accession>D7CMZ6</accession>
<dbReference type="Proteomes" id="UP000000378">
    <property type="component" value="Chromosome"/>
</dbReference>
<feature type="coiled-coil region" evidence="5">
    <location>
        <begin position="134"/>
        <end position="193"/>
    </location>
</feature>
<keyword evidence="4" id="KW-0233">DNA recombination</keyword>
<comment type="similarity">
    <text evidence="2">Belongs to the RmuC family.</text>
</comment>
<dbReference type="Pfam" id="PF02646">
    <property type="entry name" value="RmuC"/>
    <property type="match status" value="1"/>
</dbReference>
<gene>
    <name evidence="7" type="ordered locus">Slip_1314</name>
</gene>
<reference evidence="7 8" key="2">
    <citation type="journal article" date="2010" name="Stand. Genomic Sci.">
        <title>Complete genome sequence of Syntrophothermus lipocalidus type strain (TGB-C1).</title>
        <authorList>
            <person name="Djao O.D."/>
            <person name="Zhang X."/>
            <person name="Lucas S."/>
            <person name="Lapidus A."/>
            <person name="Del Rio T.G."/>
            <person name="Nolan M."/>
            <person name="Tice H."/>
            <person name="Cheng J.F."/>
            <person name="Han C."/>
            <person name="Tapia R."/>
            <person name="Goodwin L."/>
            <person name="Pitluck S."/>
            <person name="Liolios K."/>
            <person name="Ivanova N."/>
            <person name="Mavromatis K."/>
            <person name="Mikhailova N."/>
            <person name="Ovchinnikova G."/>
            <person name="Pati A."/>
            <person name="Brambilla E."/>
            <person name="Chen A."/>
            <person name="Palaniappan K."/>
            <person name="Land M."/>
            <person name="Hauser L."/>
            <person name="Chang Y.J."/>
            <person name="Jeffries C.D."/>
            <person name="Rohde M."/>
            <person name="Sikorski J."/>
            <person name="Spring S."/>
            <person name="Goker M."/>
            <person name="Detter J.C."/>
            <person name="Woyke T."/>
            <person name="Bristow J."/>
            <person name="Eisen J.A."/>
            <person name="Markowitz V."/>
            <person name="Hugenholtz P."/>
            <person name="Kyrpides N.C."/>
            <person name="Klenk H.P."/>
        </authorList>
    </citation>
    <scope>NUCLEOTIDE SEQUENCE [LARGE SCALE GENOMIC DNA]</scope>
    <source>
        <strain evidence="8">DSM 12680 / TGB-C1</strain>
    </source>
</reference>
<dbReference type="KEGG" id="slp:Slip_1314"/>
<evidence type="ECO:0000256" key="5">
    <source>
        <dbReference type="SAM" id="Coils"/>
    </source>
</evidence>
<keyword evidence="3 5" id="KW-0175">Coiled coil</keyword>
<proteinExistence type="inferred from homology"/>
<evidence type="ECO:0000256" key="6">
    <source>
        <dbReference type="SAM" id="Phobius"/>
    </source>
</evidence>
<dbReference type="eggNOG" id="COG1322">
    <property type="taxonomic scope" value="Bacteria"/>
</dbReference>
<name>D7CMZ6_SYNLT</name>
<keyword evidence="8" id="KW-1185">Reference proteome</keyword>
<keyword evidence="6" id="KW-1133">Transmembrane helix</keyword>
<evidence type="ECO:0000313" key="7">
    <source>
        <dbReference type="EMBL" id="ADI02081.1"/>
    </source>
</evidence>
<evidence type="ECO:0000256" key="2">
    <source>
        <dbReference type="ARBA" id="ARBA00009840"/>
    </source>
</evidence>
<keyword evidence="6" id="KW-0472">Membrane</keyword>
<dbReference type="HOGENOM" id="CLU_024057_1_0_9"/>
<comment type="function">
    <text evidence="1">Involved in DNA recombination.</text>
</comment>
<evidence type="ECO:0000313" key="8">
    <source>
        <dbReference type="Proteomes" id="UP000000378"/>
    </source>
</evidence>
<feature type="coiled-coil region" evidence="5">
    <location>
        <begin position="29"/>
        <end position="91"/>
    </location>
</feature>